<proteinExistence type="predicted"/>
<keyword evidence="1" id="KW-0812">Transmembrane</keyword>
<dbReference type="EMBL" id="FNND01000004">
    <property type="protein sequence ID" value="SDW79124.1"/>
    <property type="molecule type" value="Genomic_DNA"/>
</dbReference>
<evidence type="ECO:0000313" key="2">
    <source>
        <dbReference type="EMBL" id="SDW79124.1"/>
    </source>
</evidence>
<evidence type="ECO:0000313" key="3">
    <source>
        <dbReference type="Proteomes" id="UP000182771"/>
    </source>
</evidence>
<feature type="transmembrane region" description="Helical" evidence="1">
    <location>
        <begin position="12"/>
        <end position="32"/>
    </location>
</feature>
<dbReference type="OrthoDB" id="1151438at2"/>
<reference evidence="2 3" key="1">
    <citation type="submission" date="2016-10" db="EMBL/GenBank/DDBJ databases">
        <authorList>
            <person name="Varghese N."/>
            <person name="Submissions S."/>
        </authorList>
    </citation>
    <scope>NUCLEOTIDE SEQUENCE [LARGE SCALE GENOMIC DNA]</scope>
    <source>
        <strain evidence="2 3">DSM 11449</strain>
    </source>
</reference>
<name>A0A1H2WFS8_9FLAO</name>
<keyword evidence="1" id="KW-0472">Membrane</keyword>
<dbReference type="AlphaFoldDB" id="A0A1H2WFS8"/>
<keyword evidence="3" id="KW-1185">Reference proteome</keyword>
<gene>
    <name evidence="2" type="ORF">SAMN05444420_10467</name>
</gene>
<dbReference type="GeneID" id="85017411"/>
<feature type="transmembrane region" description="Helical" evidence="1">
    <location>
        <begin position="131"/>
        <end position="153"/>
    </location>
</feature>
<protein>
    <submittedName>
        <fullName evidence="2">Uncharacterized protein</fullName>
    </submittedName>
</protein>
<dbReference type="RefSeq" id="WP_016420708.1">
    <property type="nucleotide sequence ID" value="NZ_FNND01000004.1"/>
</dbReference>
<evidence type="ECO:0000256" key="1">
    <source>
        <dbReference type="SAM" id="Phobius"/>
    </source>
</evidence>
<dbReference type="Proteomes" id="UP000182771">
    <property type="component" value="Unassembled WGS sequence"/>
</dbReference>
<feature type="transmembrane region" description="Helical" evidence="1">
    <location>
        <begin position="87"/>
        <end position="111"/>
    </location>
</feature>
<accession>A0A1H2WFS8</accession>
<comment type="caution">
    <text evidence="2">The sequence shown here is derived from an EMBL/GenBank/DDBJ whole genome shotgun (WGS) entry which is preliminary data.</text>
</comment>
<sequence>MKKNITKILITLGLLLFIVFDIMYLMGCYVSLKFQIEDNVSSTTTDVIYNFVDKVAVFSIVNALIIFLLGGYILFRNKRTIVERKNKSIPIFACIYIILQLSVVFYSYYGLKSNSQQDMIGTNVMKSINDMTIGLFTSLIFSLIICCLMLLFIHKRSITNGR</sequence>
<keyword evidence="1" id="KW-1133">Transmembrane helix</keyword>
<feature type="transmembrane region" description="Helical" evidence="1">
    <location>
        <begin position="55"/>
        <end position="75"/>
    </location>
</feature>
<organism evidence="2 3">
    <name type="scientific">Capnocytophaga granulosa</name>
    <dbReference type="NCBI Taxonomy" id="45242"/>
    <lineage>
        <taxon>Bacteria</taxon>
        <taxon>Pseudomonadati</taxon>
        <taxon>Bacteroidota</taxon>
        <taxon>Flavobacteriia</taxon>
        <taxon>Flavobacteriales</taxon>
        <taxon>Flavobacteriaceae</taxon>
        <taxon>Capnocytophaga</taxon>
    </lineage>
</organism>